<dbReference type="AlphaFoldDB" id="A0A8S3JJ70"/>
<dbReference type="Proteomes" id="UP000676336">
    <property type="component" value="Unassembled WGS sequence"/>
</dbReference>
<organism evidence="2 3">
    <name type="scientific">Rotaria magnacalcarata</name>
    <dbReference type="NCBI Taxonomy" id="392030"/>
    <lineage>
        <taxon>Eukaryota</taxon>
        <taxon>Metazoa</taxon>
        <taxon>Spiralia</taxon>
        <taxon>Gnathifera</taxon>
        <taxon>Rotifera</taxon>
        <taxon>Eurotatoria</taxon>
        <taxon>Bdelloidea</taxon>
        <taxon>Philodinida</taxon>
        <taxon>Philodinidae</taxon>
        <taxon>Rotaria</taxon>
    </lineage>
</organism>
<name>A0A8S3JJ70_9BILA</name>
<feature type="region of interest" description="Disordered" evidence="1">
    <location>
        <begin position="1"/>
        <end position="57"/>
    </location>
</feature>
<accession>A0A8S3JJ70</accession>
<dbReference type="EMBL" id="CAJOBI010347666">
    <property type="protein sequence ID" value="CAF5219026.1"/>
    <property type="molecule type" value="Genomic_DNA"/>
</dbReference>
<evidence type="ECO:0000313" key="2">
    <source>
        <dbReference type="EMBL" id="CAF5219026.1"/>
    </source>
</evidence>
<proteinExistence type="predicted"/>
<feature type="non-terminal residue" evidence="2">
    <location>
        <position position="57"/>
    </location>
</feature>
<reference evidence="2" key="1">
    <citation type="submission" date="2021-02" db="EMBL/GenBank/DDBJ databases">
        <authorList>
            <person name="Nowell W R."/>
        </authorList>
    </citation>
    <scope>NUCLEOTIDE SEQUENCE</scope>
</reference>
<gene>
    <name evidence="2" type="ORF">SMN809_LOCUS81231</name>
</gene>
<comment type="caution">
    <text evidence="2">The sequence shown here is derived from an EMBL/GenBank/DDBJ whole genome shotgun (WGS) entry which is preliminary data.</text>
</comment>
<feature type="compositionally biased region" description="Polar residues" evidence="1">
    <location>
        <begin position="15"/>
        <end position="35"/>
    </location>
</feature>
<protein>
    <submittedName>
        <fullName evidence="2">Uncharacterized protein</fullName>
    </submittedName>
</protein>
<evidence type="ECO:0000313" key="3">
    <source>
        <dbReference type="Proteomes" id="UP000676336"/>
    </source>
</evidence>
<sequence>MSPTRRESGADIASFSPNDEQQPFNPPAHSTSAPTSRIDRRKSSIAAIFDDNHRRGE</sequence>
<evidence type="ECO:0000256" key="1">
    <source>
        <dbReference type="SAM" id="MobiDB-lite"/>
    </source>
</evidence>